<protein>
    <submittedName>
        <fullName evidence="1">Uncharacterized protein</fullName>
    </submittedName>
</protein>
<proteinExistence type="predicted"/>
<organism evidence="1">
    <name type="scientific">Siphoviridae sp. ctLeh52</name>
    <dbReference type="NCBI Taxonomy" id="2827849"/>
    <lineage>
        <taxon>Viruses</taxon>
        <taxon>Duplodnaviria</taxon>
        <taxon>Heunggongvirae</taxon>
        <taxon>Uroviricota</taxon>
        <taxon>Caudoviricetes</taxon>
    </lineage>
</organism>
<dbReference type="EMBL" id="BK032499">
    <property type="protein sequence ID" value="DAF43109.1"/>
    <property type="molecule type" value="Genomic_DNA"/>
</dbReference>
<name>A0A8S5RWH4_9CAUD</name>
<evidence type="ECO:0000313" key="1">
    <source>
        <dbReference type="EMBL" id="DAF43109.1"/>
    </source>
</evidence>
<reference evidence="1" key="1">
    <citation type="journal article" date="2021" name="Proc. Natl. Acad. Sci. U.S.A.">
        <title>A Catalog of Tens of Thousands of Viruses from Human Metagenomes Reveals Hidden Associations with Chronic Diseases.</title>
        <authorList>
            <person name="Tisza M.J."/>
            <person name="Buck C.B."/>
        </authorList>
    </citation>
    <scope>NUCLEOTIDE SEQUENCE</scope>
    <source>
        <strain evidence="1">CtLeh52</strain>
    </source>
</reference>
<accession>A0A8S5RWH4</accession>
<sequence length="109" mass="11634">MESAAGVVVYLCYSSPGFGQILHPNILTACAVLVYNQILQGDFIKMRKVRIGHVYDIMESVADAAEQLETVIRVETAAGGLSPESSELLRSAYDAMLSAVGDLGKAATR</sequence>